<keyword evidence="4" id="KW-0813">Transport</keyword>
<keyword evidence="8" id="KW-0653">Protein transport</keyword>
<accession>A0ABV8UB46</accession>
<evidence type="ECO:0000256" key="7">
    <source>
        <dbReference type="ARBA" id="ARBA00022692"/>
    </source>
</evidence>
<evidence type="ECO:0000256" key="9">
    <source>
        <dbReference type="ARBA" id="ARBA00023136"/>
    </source>
</evidence>
<dbReference type="EMBL" id="JBHSCR010000005">
    <property type="protein sequence ID" value="MFC4348026.1"/>
    <property type="molecule type" value="Genomic_DNA"/>
</dbReference>
<keyword evidence="5" id="KW-1003">Cell membrane</keyword>
<comment type="similarity">
    <text evidence="2">Belongs to the GSP N family.</text>
</comment>
<comment type="caution">
    <text evidence="11">The sequence shown here is derived from an EMBL/GenBank/DDBJ whole genome shotgun (WGS) entry which is preliminary data.</text>
</comment>
<evidence type="ECO:0000256" key="6">
    <source>
        <dbReference type="ARBA" id="ARBA00022519"/>
    </source>
</evidence>
<reference evidence="12" key="1">
    <citation type="journal article" date="2019" name="Int. J. Syst. Evol. Microbiol.">
        <title>The Global Catalogue of Microorganisms (GCM) 10K type strain sequencing project: providing services to taxonomists for standard genome sequencing and annotation.</title>
        <authorList>
            <consortium name="The Broad Institute Genomics Platform"/>
            <consortium name="The Broad Institute Genome Sequencing Center for Infectious Disease"/>
            <person name="Wu L."/>
            <person name="Ma J."/>
        </authorList>
    </citation>
    <scope>NUCLEOTIDE SEQUENCE [LARGE SCALE GENOMIC DNA]</scope>
    <source>
        <strain evidence="12">CGMCC 1.15304</strain>
    </source>
</reference>
<evidence type="ECO:0000256" key="10">
    <source>
        <dbReference type="ARBA" id="ARBA00030772"/>
    </source>
</evidence>
<evidence type="ECO:0000256" key="1">
    <source>
        <dbReference type="ARBA" id="ARBA00004533"/>
    </source>
</evidence>
<evidence type="ECO:0000313" key="11">
    <source>
        <dbReference type="EMBL" id="MFC4348026.1"/>
    </source>
</evidence>
<organism evidence="11 12">
    <name type="scientific">Kordiimonas lipolytica</name>
    <dbReference type="NCBI Taxonomy" id="1662421"/>
    <lineage>
        <taxon>Bacteria</taxon>
        <taxon>Pseudomonadati</taxon>
        <taxon>Pseudomonadota</taxon>
        <taxon>Alphaproteobacteria</taxon>
        <taxon>Kordiimonadales</taxon>
        <taxon>Kordiimonadaceae</taxon>
        <taxon>Kordiimonas</taxon>
    </lineage>
</organism>
<sequence length="244" mass="25645">MSGRALFLTGLVVFLLFAIVRVPASVVIPVLGTPAGIAYSGTEGTMWQGKLRQVTALGQPLGDAAFSISRLSLLLGAPEADIKLSGGNLQGGFRWKTDGGHQISNLDMMLDAKARLGQQGMSGALRLTGGSFRVTAGGRCLEGAADMRSNILERGFGVEGLVLTGQLVCRDGQMQVMMRGTMQGLDIAIDGNIGRESAQPLSATLTPAAGADIPDELRQLLSRYSFTPRADGSLGAQFELDMFL</sequence>
<dbReference type="Pfam" id="PF01203">
    <property type="entry name" value="T2SSN"/>
    <property type="match status" value="1"/>
</dbReference>
<keyword evidence="9" id="KW-0472">Membrane</keyword>
<keyword evidence="6" id="KW-0997">Cell inner membrane</keyword>
<keyword evidence="12" id="KW-1185">Reference proteome</keyword>
<evidence type="ECO:0000313" key="12">
    <source>
        <dbReference type="Proteomes" id="UP001595776"/>
    </source>
</evidence>
<keyword evidence="7" id="KW-0812">Transmembrane</keyword>
<gene>
    <name evidence="11" type="primary">gspN</name>
    <name evidence="11" type="ORF">ACFO5Q_09240</name>
</gene>
<dbReference type="Proteomes" id="UP001595776">
    <property type="component" value="Unassembled WGS sequence"/>
</dbReference>
<proteinExistence type="inferred from homology"/>
<dbReference type="InterPro" id="IPR022792">
    <property type="entry name" value="T2SS_protein-GspN"/>
</dbReference>
<protein>
    <recommendedName>
        <fullName evidence="3">Type II secretion system protein N</fullName>
    </recommendedName>
    <alternativeName>
        <fullName evidence="10">General secretion pathway protein N</fullName>
    </alternativeName>
</protein>
<comment type="subcellular location">
    <subcellularLocation>
        <location evidence="1">Cell inner membrane</location>
    </subcellularLocation>
</comment>
<evidence type="ECO:0000256" key="3">
    <source>
        <dbReference type="ARBA" id="ARBA00021563"/>
    </source>
</evidence>
<name>A0ABV8UB46_9PROT</name>
<dbReference type="RefSeq" id="WP_068151780.1">
    <property type="nucleotide sequence ID" value="NZ_JBHSCR010000005.1"/>
</dbReference>
<evidence type="ECO:0000256" key="8">
    <source>
        <dbReference type="ARBA" id="ARBA00022927"/>
    </source>
</evidence>
<evidence type="ECO:0000256" key="5">
    <source>
        <dbReference type="ARBA" id="ARBA00022475"/>
    </source>
</evidence>
<evidence type="ECO:0000256" key="4">
    <source>
        <dbReference type="ARBA" id="ARBA00022448"/>
    </source>
</evidence>
<evidence type="ECO:0000256" key="2">
    <source>
        <dbReference type="ARBA" id="ARBA00007208"/>
    </source>
</evidence>